<feature type="domain" description="Rhodanese" evidence="1">
    <location>
        <begin position="14"/>
        <end position="97"/>
    </location>
</feature>
<dbReference type="RefSeq" id="WP_027048258.1">
    <property type="nucleotide sequence ID" value="NZ_CP025257.1"/>
</dbReference>
<evidence type="ECO:0000313" key="2">
    <source>
        <dbReference type="EMBL" id="AUF83874.1"/>
    </source>
</evidence>
<sequence>MHYHINKAEFDVLVARGWQVIDVRDPYELVSYGKYEPSLNIPYPKIITNRETLFPDKDSRLIIICNYGNRSGLTARHFQQQGYENVYVLERGLQELS</sequence>
<dbReference type="AlphaFoldDB" id="A0A2K9CDZ6"/>
<dbReference type="InterPro" id="IPR036873">
    <property type="entry name" value="Rhodanese-like_dom_sf"/>
</dbReference>
<dbReference type="Proteomes" id="UP000233419">
    <property type="component" value="Chromosome"/>
</dbReference>
<proteinExistence type="predicted"/>
<dbReference type="SUPFAM" id="SSF52821">
    <property type="entry name" value="Rhodanese/Cell cycle control phosphatase"/>
    <property type="match status" value="1"/>
</dbReference>
<gene>
    <name evidence="2" type="ORF">CXP39_03725</name>
</gene>
<dbReference type="Pfam" id="PF00581">
    <property type="entry name" value="Rhodanese"/>
    <property type="match status" value="1"/>
</dbReference>
<name>A0A2K9CDZ6_9MOLU</name>
<dbReference type="CDD" id="cd00158">
    <property type="entry name" value="RHOD"/>
    <property type="match status" value="1"/>
</dbReference>
<evidence type="ECO:0000259" key="1">
    <source>
        <dbReference type="PROSITE" id="PS50206"/>
    </source>
</evidence>
<dbReference type="PANTHER" id="PTHR43031:SF1">
    <property type="entry name" value="PYRIDINE NUCLEOTIDE-DISULPHIDE OXIDOREDUCTASE"/>
    <property type="match status" value="1"/>
</dbReference>
<dbReference type="OrthoDB" id="399039at2"/>
<reference evidence="2 3" key="1">
    <citation type="submission" date="2017-12" db="EMBL/GenBank/DDBJ databases">
        <title>Mesoplasma syrphidae YJS, Complete Genome.</title>
        <authorList>
            <person name="Knight T.F."/>
            <person name="Citino T."/>
            <person name="Rubinstein R."/>
            <person name="Neuschaefer Z."/>
        </authorList>
    </citation>
    <scope>NUCLEOTIDE SEQUENCE [LARGE SCALE GENOMIC DNA]</scope>
    <source>
        <strain evidence="2 3">YJS</strain>
    </source>
</reference>
<accession>A0A2K9CDZ6</accession>
<dbReference type="PROSITE" id="PS50206">
    <property type="entry name" value="RHODANESE_3"/>
    <property type="match status" value="1"/>
</dbReference>
<dbReference type="SMART" id="SM00450">
    <property type="entry name" value="RHOD"/>
    <property type="match status" value="1"/>
</dbReference>
<keyword evidence="3" id="KW-1185">Reference proteome</keyword>
<dbReference type="PANTHER" id="PTHR43031">
    <property type="entry name" value="FAD-DEPENDENT OXIDOREDUCTASE"/>
    <property type="match status" value="1"/>
</dbReference>
<dbReference type="Gene3D" id="3.40.250.10">
    <property type="entry name" value="Rhodanese-like domain"/>
    <property type="match status" value="1"/>
</dbReference>
<dbReference type="InterPro" id="IPR050229">
    <property type="entry name" value="GlpE_sulfurtransferase"/>
</dbReference>
<dbReference type="InterPro" id="IPR001763">
    <property type="entry name" value="Rhodanese-like_dom"/>
</dbReference>
<protein>
    <submittedName>
        <fullName evidence="2">Rhodanese-like domain-containing protein</fullName>
    </submittedName>
</protein>
<dbReference type="EMBL" id="CP025257">
    <property type="protein sequence ID" value="AUF83874.1"/>
    <property type="molecule type" value="Genomic_DNA"/>
</dbReference>
<dbReference type="KEGG" id="msyr:CXP39_03725"/>
<evidence type="ECO:0000313" key="3">
    <source>
        <dbReference type="Proteomes" id="UP000233419"/>
    </source>
</evidence>
<organism evidence="2 3">
    <name type="scientific">Mesoplasma syrphidae</name>
    <dbReference type="NCBI Taxonomy" id="225999"/>
    <lineage>
        <taxon>Bacteria</taxon>
        <taxon>Bacillati</taxon>
        <taxon>Mycoplasmatota</taxon>
        <taxon>Mollicutes</taxon>
        <taxon>Entomoplasmatales</taxon>
        <taxon>Entomoplasmataceae</taxon>
        <taxon>Mesoplasma</taxon>
    </lineage>
</organism>